<dbReference type="Proteomes" id="UP000008370">
    <property type="component" value="Unassembled WGS sequence"/>
</dbReference>
<dbReference type="RefSeq" id="XP_007398570.1">
    <property type="nucleotide sequence ID" value="XM_007398508.1"/>
</dbReference>
<dbReference type="AlphaFoldDB" id="K5VLB7"/>
<keyword evidence="2" id="KW-1185">Reference proteome</keyword>
<dbReference type="HOGENOM" id="CLU_2688614_0_0_1"/>
<sequence length="74" mass="7751">MPSCGTQATTTLVSAQAEGFVLFLGSLSSCVSEFVRGILLETAVDIGIPLSNGVCLVRDIDRVHEEPEVLDGVS</sequence>
<accession>K5VLB7</accession>
<proteinExistence type="predicted"/>
<organism evidence="1 2">
    <name type="scientific">Phanerochaete carnosa (strain HHB-10118-sp)</name>
    <name type="common">White-rot fungus</name>
    <name type="synonym">Peniophora carnosa</name>
    <dbReference type="NCBI Taxonomy" id="650164"/>
    <lineage>
        <taxon>Eukaryota</taxon>
        <taxon>Fungi</taxon>
        <taxon>Dikarya</taxon>
        <taxon>Basidiomycota</taxon>
        <taxon>Agaricomycotina</taxon>
        <taxon>Agaricomycetes</taxon>
        <taxon>Polyporales</taxon>
        <taxon>Phanerochaetaceae</taxon>
        <taxon>Phanerochaete</taxon>
    </lineage>
</organism>
<evidence type="ECO:0000313" key="2">
    <source>
        <dbReference type="Proteomes" id="UP000008370"/>
    </source>
</evidence>
<evidence type="ECO:0000313" key="1">
    <source>
        <dbReference type="EMBL" id="EKM52213.1"/>
    </source>
</evidence>
<dbReference type="KEGG" id="pco:PHACADRAFT_260437"/>
<dbReference type="EMBL" id="JH930475">
    <property type="protein sequence ID" value="EKM52213.1"/>
    <property type="molecule type" value="Genomic_DNA"/>
</dbReference>
<name>K5VLB7_PHACS</name>
<dbReference type="GeneID" id="18917734"/>
<dbReference type="InParanoid" id="K5VLB7"/>
<gene>
    <name evidence="1" type="ORF">PHACADRAFT_260437</name>
</gene>
<reference evidence="1 2" key="1">
    <citation type="journal article" date="2012" name="BMC Genomics">
        <title>Comparative genomics of the white-rot fungi, Phanerochaete carnosa and P. chrysosporium, to elucidate the genetic basis of the distinct wood types they colonize.</title>
        <authorList>
            <person name="Suzuki H."/>
            <person name="MacDonald J."/>
            <person name="Syed K."/>
            <person name="Salamov A."/>
            <person name="Hori C."/>
            <person name="Aerts A."/>
            <person name="Henrissat B."/>
            <person name="Wiebenga A."/>
            <person name="vanKuyk P.A."/>
            <person name="Barry K."/>
            <person name="Lindquist E."/>
            <person name="LaButti K."/>
            <person name="Lapidus A."/>
            <person name="Lucas S."/>
            <person name="Coutinho P."/>
            <person name="Gong Y."/>
            <person name="Samejima M."/>
            <person name="Mahadevan R."/>
            <person name="Abou-Zaid M."/>
            <person name="de Vries R.P."/>
            <person name="Igarashi K."/>
            <person name="Yadav J.S."/>
            <person name="Grigoriev I.V."/>
            <person name="Master E.R."/>
        </authorList>
    </citation>
    <scope>NUCLEOTIDE SEQUENCE [LARGE SCALE GENOMIC DNA]</scope>
    <source>
        <strain evidence="1 2">HHB-10118-sp</strain>
    </source>
</reference>
<protein>
    <submittedName>
        <fullName evidence="1">Uncharacterized protein</fullName>
    </submittedName>
</protein>